<dbReference type="Gene3D" id="3.40.190.10">
    <property type="entry name" value="Periplasmic binding protein-like II"/>
    <property type="match status" value="2"/>
</dbReference>
<dbReference type="Proteomes" id="UP000282311">
    <property type="component" value="Unassembled WGS sequence"/>
</dbReference>
<evidence type="ECO:0000313" key="3">
    <source>
        <dbReference type="Proteomes" id="UP000282311"/>
    </source>
</evidence>
<gene>
    <name evidence="2" type="ORF">D7M11_04030</name>
</gene>
<dbReference type="PANTHER" id="PTHR43649:SF12">
    <property type="entry name" value="DIACETYLCHITOBIOSE BINDING PROTEIN DASA"/>
    <property type="match status" value="1"/>
</dbReference>
<dbReference type="PROSITE" id="PS51257">
    <property type="entry name" value="PROKAR_LIPOPROTEIN"/>
    <property type="match status" value="1"/>
</dbReference>
<dbReference type="SUPFAM" id="SSF53850">
    <property type="entry name" value="Periplasmic binding protein-like II"/>
    <property type="match status" value="1"/>
</dbReference>
<dbReference type="Pfam" id="PF01547">
    <property type="entry name" value="SBP_bac_1"/>
    <property type="match status" value="1"/>
</dbReference>
<keyword evidence="3" id="KW-1185">Reference proteome</keyword>
<evidence type="ECO:0000313" key="2">
    <source>
        <dbReference type="EMBL" id="RKN86187.1"/>
    </source>
</evidence>
<dbReference type="EMBL" id="RBAH01000002">
    <property type="protein sequence ID" value="RKN86187.1"/>
    <property type="molecule type" value="Genomic_DNA"/>
</dbReference>
<evidence type="ECO:0000256" key="1">
    <source>
        <dbReference type="SAM" id="SignalP"/>
    </source>
</evidence>
<organism evidence="2 3">
    <name type="scientific">Paenibacillus ginsengarvi</name>
    <dbReference type="NCBI Taxonomy" id="400777"/>
    <lineage>
        <taxon>Bacteria</taxon>
        <taxon>Bacillati</taxon>
        <taxon>Bacillota</taxon>
        <taxon>Bacilli</taxon>
        <taxon>Bacillales</taxon>
        <taxon>Paenibacillaceae</taxon>
        <taxon>Paenibacillus</taxon>
    </lineage>
</organism>
<protein>
    <submittedName>
        <fullName evidence="2">Extracellular solute-binding protein</fullName>
    </submittedName>
</protein>
<accession>A0A3B0CR71</accession>
<dbReference type="InterPro" id="IPR050490">
    <property type="entry name" value="Bact_solute-bd_prot1"/>
</dbReference>
<sequence length="542" mass="59992">MKAAHCTISALVAAALGLVLAVAGCDKGEDGDTRKPDPAEGKFVFGETPLSFSFYGSYDWYTMQPWGEDIATKWIKENKKVNVTAIPSGGAAAQKLNTMIASGELPDVIFTERGADVERLRKAGKLVALDPYVEKYPNLKKWASTSAVGMLRSEDGKLYQFPNWYTKLPIGNGGYIVNKKIYKELGSPKLETFEDLYAYLKKAKDHYPNVIPFEVTIAGQGIDVLYSGFANDHPAQFVTQQAVPQGGQLTSIFADPVYKESMQFASKLYREKLMTQDALTQTLDQVREKVTTGRVAVAAAFNVTDLGKRGTVALQGKDPEAGYEILWPLRKQGVDKSKVWPTGYDVLGWNVNVITTGAKNPEGIFAYLDWLTGEEGQRLINFGPEGTYWQGTDDLGAPKLKKEYFDQSAEIAKLLGVWDTFTWTGNSSFLSEINDRVMKQYPPGKEDWGAAAQSAVTRKTSYNVTEFINLDPAPDSEEGIIAQRVQDIYTEARAKILYAKSDEEVNALLEKANKDANQAGYAKLLQYKTDKWKANLKKMGAK</sequence>
<dbReference type="InterPro" id="IPR006059">
    <property type="entry name" value="SBP"/>
</dbReference>
<feature type="signal peptide" evidence="1">
    <location>
        <begin position="1"/>
        <end position="21"/>
    </location>
</feature>
<dbReference type="RefSeq" id="WP_120745879.1">
    <property type="nucleotide sequence ID" value="NZ_RBAH01000002.1"/>
</dbReference>
<proteinExistence type="predicted"/>
<dbReference type="AlphaFoldDB" id="A0A3B0CR71"/>
<name>A0A3B0CR71_9BACL</name>
<dbReference type="PANTHER" id="PTHR43649">
    <property type="entry name" value="ARABINOSE-BINDING PROTEIN-RELATED"/>
    <property type="match status" value="1"/>
</dbReference>
<keyword evidence="1" id="KW-0732">Signal</keyword>
<reference evidence="2 3" key="1">
    <citation type="journal article" date="2007" name="Int. J. Syst. Evol. Microbiol.">
        <title>Paenibacillus ginsengarvi sp. nov., isolated from soil from ginseng cultivation.</title>
        <authorList>
            <person name="Yoon M.H."/>
            <person name="Ten L.N."/>
            <person name="Im W.T."/>
        </authorList>
    </citation>
    <scope>NUCLEOTIDE SEQUENCE [LARGE SCALE GENOMIC DNA]</scope>
    <source>
        <strain evidence="2 3">KCTC 13059</strain>
    </source>
</reference>
<dbReference type="OrthoDB" id="2752887at2"/>
<comment type="caution">
    <text evidence="2">The sequence shown here is derived from an EMBL/GenBank/DDBJ whole genome shotgun (WGS) entry which is preliminary data.</text>
</comment>
<feature type="chain" id="PRO_5038764315" evidence="1">
    <location>
        <begin position="22"/>
        <end position="542"/>
    </location>
</feature>